<feature type="domain" description="S1 motif" evidence="1">
    <location>
        <begin position="643"/>
        <end position="712"/>
    </location>
</feature>
<dbReference type="InterPro" id="IPR012340">
    <property type="entry name" value="NA-bd_OB-fold"/>
</dbReference>
<dbReference type="SMART" id="SM00732">
    <property type="entry name" value="YqgFc"/>
    <property type="match status" value="1"/>
</dbReference>
<dbReference type="GO" id="GO:0006139">
    <property type="term" value="P:nucleobase-containing compound metabolic process"/>
    <property type="evidence" value="ECO:0007669"/>
    <property type="project" value="InterPro"/>
</dbReference>
<dbReference type="InterPro" id="IPR012337">
    <property type="entry name" value="RNaseH-like_sf"/>
</dbReference>
<dbReference type="Pfam" id="PF22706">
    <property type="entry name" value="Tex_central_region"/>
    <property type="match status" value="1"/>
</dbReference>
<sequence length="714" mass="80780">MNEDIIKIAVKELEITEKQINAVLALLEQGNTVPFIARYRKEATGGLDEDQIRNIDKYYQYQVNLLKRKEDVIRLIDEKGMLTDQLKSDILKATKLNEVEDLYRPYKEKRKTRATEAKAKGLEPLSKWILSLPKGDINQEAGKYLNDKVESIEDVIQGALDIIAEVISDDIKYRKFVKDIIYKSGIIETKVKKKNPDEAKVYEMYYDYHERVNRIVSHRILAINRAENEKVIAVNIVVDKDFLTQYINRGVTKNRNSSVNEHLFKAVEDSLNRLLLPSIEREVRSELTEKASEQALKVFSINLEKLLMQAPLKDKMVLGLDPAYRTGCKLAVVDQTGKVLKIDKVFITIPKANYDKEKKVLLDIIKKYNIEIIAIGNGTASRESEAFISQLIKDNNLNVDYAIISEAGASVYSASKLAKEEFPDYQVEERSAVSIARRLQDPLAELVKIEPKAISVGQYQHDIAQKQLEEQLDFVVEKAVNNVGVDINTASVSLLQYVAGLNAGVAKNIIKYRDENGKFTNRKEIMNVSKLGAKTYQQAIGFLRIPGANDPFDATAIHPENYQQAKKLLELIGANESALGTKEIAEKLGNLNKEEIMNELQIDSYTLEDIIDSFIKPNRSPRDNYATPLLKKDILKIDDLKPGMVLEGTVRNVVDFGAFIDIGLKNDGLVHISKISHERIKHPLDKLSIGDIVEVYVIDVDINKHRVGLSMIKD</sequence>
<dbReference type="Gene3D" id="1.10.3500.10">
    <property type="entry name" value="Tex N-terminal region-like"/>
    <property type="match status" value="1"/>
</dbReference>
<dbReference type="InterPro" id="IPR037027">
    <property type="entry name" value="YqgF/RNaseH-like_dom_sf"/>
</dbReference>
<dbReference type="GO" id="GO:0005737">
    <property type="term" value="C:cytoplasm"/>
    <property type="evidence" value="ECO:0007669"/>
    <property type="project" value="UniProtKB-ARBA"/>
</dbReference>
<accession>A0A1I0CND3</accession>
<dbReference type="PANTHER" id="PTHR10724:SF10">
    <property type="entry name" value="S1 RNA-BINDING DOMAIN-CONTAINING PROTEIN 1"/>
    <property type="match status" value="1"/>
</dbReference>
<dbReference type="Pfam" id="PF16921">
    <property type="entry name" value="Tex_YqgF"/>
    <property type="match status" value="1"/>
</dbReference>
<dbReference type="SMART" id="SM00316">
    <property type="entry name" value="S1"/>
    <property type="match status" value="1"/>
</dbReference>
<evidence type="ECO:0000313" key="2">
    <source>
        <dbReference type="EMBL" id="SET20519.1"/>
    </source>
</evidence>
<dbReference type="GO" id="GO:0003729">
    <property type="term" value="F:mRNA binding"/>
    <property type="evidence" value="ECO:0007669"/>
    <property type="project" value="UniProtKB-ARBA"/>
</dbReference>
<dbReference type="InterPro" id="IPR023319">
    <property type="entry name" value="Tex-like_HTH_dom_sf"/>
</dbReference>
<dbReference type="GO" id="GO:0003735">
    <property type="term" value="F:structural constituent of ribosome"/>
    <property type="evidence" value="ECO:0007669"/>
    <property type="project" value="TreeGrafter"/>
</dbReference>
<dbReference type="InterPro" id="IPR044146">
    <property type="entry name" value="S1_Tex"/>
</dbReference>
<dbReference type="OrthoDB" id="9804714at2"/>
<protein>
    <recommendedName>
        <fullName evidence="1">S1 motif domain-containing protein</fullName>
    </recommendedName>
</protein>
<dbReference type="Gene3D" id="2.40.50.140">
    <property type="entry name" value="Nucleic acid-binding proteins"/>
    <property type="match status" value="1"/>
</dbReference>
<dbReference type="AlphaFoldDB" id="A0A1I0CND3"/>
<dbReference type="Proteomes" id="UP000198558">
    <property type="component" value="Unassembled WGS sequence"/>
</dbReference>
<gene>
    <name evidence="2" type="ORF">SAMN04489758_103113</name>
</gene>
<dbReference type="SUPFAM" id="SSF47781">
    <property type="entry name" value="RuvA domain 2-like"/>
    <property type="match status" value="2"/>
</dbReference>
<dbReference type="Pfam" id="PF09371">
    <property type="entry name" value="Tex_N"/>
    <property type="match status" value="1"/>
</dbReference>
<dbReference type="GO" id="GO:0006412">
    <property type="term" value="P:translation"/>
    <property type="evidence" value="ECO:0007669"/>
    <property type="project" value="TreeGrafter"/>
</dbReference>
<dbReference type="FunFam" id="1.10.10.650:FF:000001">
    <property type="entry name" value="S1 RNA-binding domain 1"/>
    <property type="match status" value="1"/>
</dbReference>
<evidence type="ECO:0000313" key="3">
    <source>
        <dbReference type="Proteomes" id="UP000198558"/>
    </source>
</evidence>
<keyword evidence="3" id="KW-1185">Reference proteome</keyword>
<proteinExistence type="predicted"/>
<dbReference type="SUPFAM" id="SSF158832">
    <property type="entry name" value="Tex N-terminal region-like"/>
    <property type="match status" value="1"/>
</dbReference>
<dbReference type="InterPro" id="IPR032639">
    <property type="entry name" value="Tex_YqgF"/>
</dbReference>
<reference evidence="3" key="1">
    <citation type="submission" date="2016-10" db="EMBL/GenBank/DDBJ databases">
        <authorList>
            <person name="Varghese N."/>
            <person name="Submissions S."/>
        </authorList>
    </citation>
    <scope>NUCLEOTIDE SEQUENCE [LARGE SCALE GENOMIC DNA]</scope>
    <source>
        <strain evidence="3">DSM 1551</strain>
    </source>
</reference>
<dbReference type="InterPro" id="IPR018974">
    <property type="entry name" value="Tex-like_N"/>
</dbReference>
<evidence type="ECO:0000259" key="1">
    <source>
        <dbReference type="PROSITE" id="PS50126"/>
    </source>
</evidence>
<dbReference type="Pfam" id="PF17674">
    <property type="entry name" value="HHH_9"/>
    <property type="match status" value="1"/>
</dbReference>
<dbReference type="PROSITE" id="PS50126">
    <property type="entry name" value="S1"/>
    <property type="match status" value="1"/>
</dbReference>
<dbReference type="SUPFAM" id="SSF50249">
    <property type="entry name" value="Nucleic acid-binding proteins"/>
    <property type="match status" value="1"/>
</dbReference>
<dbReference type="InterPro" id="IPR003029">
    <property type="entry name" value="S1_domain"/>
</dbReference>
<dbReference type="Pfam" id="PF12836">
    <property type="entry name" value="HHH_3"/>
    <property type="match status" value="1"/>
</dbReference>
<dbReference type="RefSeq" id="WP_092352217.1">
    <property type="nucleotide sequence ID" value="NZ_FOIN01000003.1"/>
</dbReference>
<dbReference type="FunFam" id="1.10.150.310:FF:000001">
    <property type="entry name" value="RNA-binding transcriptional accessory protein"/>
    <property type="match status" value="1"/>
</dbReference>
<dbReference type="SUPFAM" id="SSF53098">
    <property type="entry name" value="Ribonuclease H-like"/>
    <property type="match status" value="1"/>
</dbReference>
<dbReference type="FunFam" id="2.40.50.140:FF:000051">
    <property type="entry name" value="RNA-binding transcriptional accessory protein"/>
    <property type="match status" value="1"/>
</dbReference>
<dbReference type="InterPro" id="IPR010994">
    <property type="entry name" value="RuvA_2-like"/>
</dbReference>
<dbReference type="InterPro" id="IPR006641">
    <property type="entry name" value="YqgF/RNaseH-like_dom"/>
</dbReference>
<organism evidence="2 3">
    <name type="scientific">Thomasclavelia cocleata</name>
    <dbReference type="NCBI Taxonomy" id="69824"/>
    <lineage>
        <taxon>Bacteria</taxon>
        <taxon>Bacillati</taxon>
        <taxon>Bacillota</taxon>
        <taxon>Erysipelotrichia</taxon>
        <taxon>Erysipelotrichales</taxon>
        <taxon>Coprobacillaceae</taxon>
        <taxon>Thomasclavelia</taxon>
    </lineage>
</organism>
<dbReference type="EMBL" id="FOIN01000003">
    <property type="protein sequence ID" value="SET20519.1"/>
    <property type="molecule type" value="Genomic_DNA"/>
</dbReference>
<name>A0A1I0CND3_9FIRM</name>
<dbReference type="FunFam" id="3.30.420.140:FF:000001">
    <property type="entry name" value="RNA-binding transcriptional accessory protein"/>
    <property type="match status" value="1"/>
</dbReference>
<dbReference type="PANTHER" id="PTHR10724">
    <property type="entry name" value="30S RIBOSOMAL PROTEIN S1"/>
    <property type="match status" value="1"/>
</dbReference>
<dbReference type="InterPro" id="IPR041692">
    <property type="entry name" value="HHH_9"/>
</dbReference>
<dbReference type="Gene3D" id="1.10.10.650">
    <property type="entry name" value="RuvA domain 2-like"/>
    <property type="match status" value="1"/>
</dbReference>
<dbReference type="Pfam" id="PF00575">
    <property type="entry name" value="S1"/>
    <property type="match status" value="1"/>
</dbReference>
<dbReference type="GeneID" id="78287568"/>
<dbReference type="Gene3D" id="3.30.420.140">
    <property type="entry name" value="YqgF/RNase H-like domain"/>
    <property type="match status" value="1"/>
</dbReference>
<dbReference type="InterPro" id="IPR023323">
    <property type="entry name" value="Tex-like_dom_sf"/>
</dbReference>
<dbReference type="InterPro" id="IPR050437">
    <property type="entry name" value="Ribos_protein_bS1-like"/>
</dbReference>
<dbReference type="InterPro" id="IPR055179">
    <property type="entry name" value="Tex-like_central_region"/>
</dbReference>
<dbReference type="Gene3D" id="1.10.150.310">
    <property type="entry name" value="Tex RuvX-like domain-like"/>
    <property type="match status" value="1"/>
</dbReference>
<dbReference type="CDD" id="cd05685">
    <property type="entry name" value="S1_Tex"/>
    <property type="match status" value="1"/>
</dbReference>